<keyword evidence="1" id="KW-0233">DNA recombination</keyword>
<accession>A0A975GE64</accession>
<dbReference type="GO" id="GO:0006310">
    <property type="term" value="P:DNA recombination"/>
    <property type="evidence" value="ECO:0007669"/>
    <property type="project" value="UniProtKB-KW"/>
</dbReference>
<geneLocation type="plasmid" evidence="2 3">
    <name>pSULFM1</name>
</geneLocation>
<dbReference type="Gene3D" id="1.10.443.10">
    <property type="entry name" value="Intergrase catalytic core"/>
    <property type="match status" value="1"/>
</dbReference>
<keyword evidence="2" id="KW-0614">Plasmid</keyword>
<dbReference type="InterPro" id="IPR013762">
    <property type="entry name" value="Integrase-like_cat_sf"/>
</dbReference>
<gene>
    <name evidence="2" type="ORF">GJV85_13545</name>
</gene>
<dbReference type="GO" id="GO:0003677">
    <property type="term" value="F:DNA binding"/>
    <property type="evidence" value="ECO:0007669"/>
    <property type="project" value="InterPro"/>
</dbReference>
<sequence length="317" mass="37099">MNSAALSPLPKETSDSWNFPIIENVYFTDDVWNLKVLMSNKRTGVYATGNLDFRLLHKMPLLIDPIKRYCYIHLGRVKAITVADEYNSAISKIMDYLWEKQFDSLEIFTTRYFIDFNMWLKEHYYKGQQSAKGLTKIANFLFQVINVGQAMEFPNLPNKHIELEISIWDWWGENQLKQRVRDNGSHDKAIPLFIWKNIIDKAWSEDDITQYIQGGKSKGLYKINNAKFTILIGAHTGLRISEILYLKTGCVEKDDKERYWLNAFIQKTEAEAAAHKILIPKSIYELILKLDELSKPLRREADENQYLFYILSHRGTV</sequence>
<organism evidence="2 3">
    <name type="scientific">Sulfurimonas aquatica</name>
    <dbReference type="NCBI Taxonomy" id="2672570"/>
    <lineage>
        <taxon>Bacteria</taxon>
        <taxon>Pseudomonadati</taxon>
        <taxon>Campylobacterota</taxon>
        <taxon>Epsilonproteobacteria</taxon>
        <taxon>Campylobacterales</taxon>
        <taxon>Sulfurimonadaceae</taxon>
        <taxon>Sulfurimonas</taxon>
    </lineage>
</organism>
<reference evidence="2" key="2">
    <citation type="submission" date="2021-04" db="EMBL/GenBank/DDBJ databases">
        <title>Isolation and characterization of a novel species of the genus Sulfurimonas.</title>
        <authorList>
            <person name="Fukui M."/>
        </authorList>
    </citation>
    <scope>NUCLEOTIDE SEQUENCE</scope>
    <source>
        <strain evidence="2">H1576</strain>
        <plasmid evidence="2">pSULFM1</plasmid>
    </source>
</reference>
<dbReference type="AlphaFoldDB" id="A0A975GE64"/>
<dbReference type="KEGG" id="saqt:GJV85_13545"/>
<dbReference type="RefSeq" id="WP_207563223.1">
    <property type="nucleotide sequence ID" value="NZ_CP046073.1"/>
</dbReference>
<protein>
    <recommendedName>
        <fullName evidence="4">Site-specific integrase</fullName>
    </recommendedName>
</protein>
<dbReference type="InterPro" id="IPR011010">
    <property type="entry name" value="DNA_brk_join_enz"/>
</dbReference>
<name>A0A975GE64_9BACT</name>
<evidence type="ECO:0000313" key="2">
    <source>
        <dbReference type="EMBL" id="QSZ43193.1"/>
    </source>
</evidence>
<proteinExistence type="predicted"/>
<reference evidence="2" key="1">
    <citation type="submission" date="2019-11" db="EMBL/GenBank/DDBJ databases">
        <authorList>
            <person name="Kojima H."/>
        </authorList>
    </citation>
    <scope>NUCLEOTIDE SEQUENCE</scope>
    <source>
        <strain evidence="2">H1576</strain>
        <plasmid evidence="2">pSULFM1</plasmid>
    </source>
</reference>
<evidence type="ECO:0000256" key="1">
    <source>
        <dbReference type="ARBA" id="ARBA00023172"/>
    </source>
</evidence>
<dbReference type="GO" id="GO:0015074">
    <property type="term" value="P:DNA integration"/>
    <property type="evidence" value="ECO:0007669"/>
    <property type="project" value="InterPro"/>
</dbReference>
<dbReference type="Proteomes" id="UP000671852">
    <property type="component" value="Plasmid pSULFM1"/>
</dbReference>
<dbReference type="SUPFAM" id="SSF56349">
    <property type="entry name" value="DNA breaking-rejoining enzymes"/>
    <property type="match status" value="1"/>
</dbReference>
<keyword evidence="3" id="KW-1185">Reference proteome</keyword>
<dbReference type="EMBL" id="CP046073">
    <property type="protein sequence ID" value="QSZ43193.1"/>
    <property type="molecule type" value="Genomic_DNA"/>
</dbReference>
<evidence type="ECO:0008006" key="4">
    <source>
        <dbReference type="Google" id="ProtNLM"/>
    </source>
</evidence>
<evidence type="ECO:0000313" key="3">
    <source>
        <dbReference type="Proteomes" id="UP000671852"/>
    </source>
</evidence>